<accession>A0A640S7G8</accession>
<evidence type="ECO:0000256" key="1">
    <source>
        <dbReference type="SAM" id="SignalP"/>
    </source>
</evidence>
<dbReference type="Proteomes" id="UP000435837">
    <property type="component" value="Unassembled WGS sequence"/>
</dbReference>
<organism evidence="2 3">
    <name type="scientific">Streptomyces caniferus</name>
    <dbReference type="NCBI Taxonomy" id="285557"/>
    <lineage>
        <taxon>Bacteria</taxon>
        <taxon>Bacillati</taxon>
        <taxon>Actinomycetota</taxon>
        <taxon>Actinomycetes</taxon>
        <taxon>Kitasatosporales</taxon>
        <taxon>Streptomycetaceae</taxon>
        <taxon>Streptomyces</taxon>
    </lineage>
</organism>
<dbReference type="AlphaFoldDB" id="A0A640S7G8"/>
<evidence type="ECO:0000313" key="3">
    <source>
        <dbReference type="Proteomes" id="UP000435837"/>
    </source>
</evidence>
<gene>
    <name evidence="2" type="ORF">Scani_37010</name>
</gene>
<dbReference type="EMBL" id="BLIN01000005">
    <property type="protein sequence ID" value="GFE07433.1"/>
    <property type="molecule type" value="Genomic_DNA"/>
</dbReference>
<sequence>MLSLYASRMVKRESKRAVALTAVLVLALAGATACAGRAVDRAPQGGEVAEKRRSAEEGTVGMREFSAAPDRLPSCYRGVTGATAYRLPGSSGRGRMVTVGGGPRGVVFAPISWGDSCEWAAEARRLAAGGYHVVTFDWGPDRRRTVSDATRLLRSRGSTSVAWVGGCMGGTLMLGMLTDRTARPVGVAGISPLASLGGYTSGSGASYDGELLLLGTADDPLADEGRLREVARSFPEAEVAVLPGTLHAAEIFAGPHGDAARRSLDGFLDRTFAPVAG</sequence>
<protein>
    <recommendedName>
        <fullName evidence="4">Alpha/beta hydrolase</fullName>
    </recommendedName>
</protein>
<name>A0A640S7G8_9ACTN</name>
<feature type="signal peptide" evidence="1">
    <location>
        <begin position="1"/>
        <end position="35"/>
    </location>
</feature>
<comment type="caution">
    <text evidence="2">The sequence shown here is derived from an EMBL/GenBank/DDBJ whole genome shotgun (WGS) entry which is preliminary data.</text>
</comment>
<evidence type="ECO:0000313" key="2">
    <source>
        <dbReference type="EMBL" id="GFE07433.1"/>
    </source>
</evidence>
<dbReference type="SUPFAM" id="SSF53474">
    <property type="entry name" value="alpha/beta-Hydrolases"/>
    <property type="match status" value="1"/>
</dbReference>
<dbReference type="InterPro" id="IPR029058">
    <property type="entry name" value="AB_hydrolase_fold"/>
</dbReference>
<dbReference type="Gene3D" id="3.40.50.1820">
    <property type="entry name" value="alpha/beta hydrolase"/>
    <property type="match status" value="1"/>
</dbReference>
<proteinExistence type="predicted"/>
<evidence type="ECO:0008006" key="4">
    <source>
        <dbReference type="Google" id="ProtNLM"/>
    </source>
</evidence>
<keyword evidence="1" id="KW-0732">Signal</keyword>
<reference evidence="2 3" key="1">
    <citation type="submission" date="2019-12" db="EMBL/GenBank/DDBJ databases">
        <title>Whole genome shotgun sequence of Streptomyces caniferus NBRC 15389.</title>
        <authorList>
            <person name="Ichikawa N."/>
            <person name="Kimura A."/>
            <person name="Kitahashi Y."/>
            <person name="Komaki H."/>
            <person name="Tamura T."/>
        </authorList>
    </citation>
    <scope>NUCLEOTIDE SEQUENCE [LARGE SCALE GENOMIC DNA]</scope>
    <source>
        <strain evidence="2 3">NBRC 15389</strain>
    </source>
</reference>
<feature type="chain" id="PRO_5024976866" description="Alpha/beta hydrolase" evidence="1">
    <location>
        <begin position="36"/>
        <end position="277"/>
    </location>
</feature>